<evidence type="ECO:0000256" key="1">
    <source>
        <dbReference type="ARBA" id="ARBA00023015"/>
    </source>
</evidence>
<dbReference type="InterPro" id="IPR036388">
    <property type="entry name" value="WH-like_DNA-bd_sf"/>
</dbReference>
<dbReference type="SMART" id="SM00866">
    <property type="entry name" value="UTRA"/>
    <property type="match status" value="1"/>
</dbReference>
<dbReference type="Pfam" id="PF00392">
    <property type="entry name" value="GntR"/>
    <property type="match status" value="1"/>
</dbReference>
<dbReference type="GO" id="GO:0045892">
    <property type="term" value="P:negative regulation of DNA-templated transcription"/>
    <property type="evidence" value="ECO:0007669"/>
    <property type="project" value="TreeGrafter"/>
</dbReference>
<dbReference type="Proteomes" id="UP000288388">
    <property type="component" value="Unassembled WGS sequence"/>
</dbReference>
<dbReference type="EMBL" id="RYZS01000002">
    <property type="protein sequence ID" value="RVU92648.1"/>
    <property type="molecule type" value="Genomic_DNA"/>
</dbReference>
<protein>
    <submittedName>
        <fullName evidence="5">GntR family transcriptional regulator</fullName>
    </submittedName>
</protein>
<dbReference type="SUPFAM" id="SSF46785">
    <property type="entry name" value="Winged helix' DNA-binding domain"/>
    <property type="match status" value="1"/>
</dbReference>
<dbReference type="PRINTS" id="PR00035">
    <property type="entry name" value="HTHGNTR"/>
</dbReference>
<name>A0A2N8PU29_ENTAV</name>
<keyword evidence="1" id="KW-0805">Transcription regulation</keyword>
<keyword evidence="2" id="KW-0238">DNA-binding</keyword>
<dbReference type="SUPFAM" id="SSF64288">
    <property type="entry name" value="Chorismate lyase-like"/>
    <property type="match status" value="1"/>
</dbReference>
<proteinExistence type="predicted"/>
<dbReference type="PROSITE" id="PS50949">
    <property type="entry name" value="HTH_GNTR"/>
    <property type="match status" value="1"/>
</dbReference>
<accession>A0A2N8PU29</accession>
<dbReference type="GO" id="GO:0003677">
    <property type="term" value="F:DNA binding"/>
    <property type="evidence" value="ECO:0007669"/>
    <property type="project" value="UniProtKB-KW"/>
</dbReference>
<dbReference type="PANTHER" id="PTHR44846:SF17">
    <property type="entry name" value="GNTR-FAMILY TRANSCRIPTIONAL REGULATOR"/>
    <property type="match status" value="1"/>
</dbReference>
<dbReference type="SMART" id="SM00345">
    <property type="entry name" value="HTH_GNTR"/>
    <property type="match status" value="1"/>
</dbReference>
<dbReference type="InterPro" id="IPR036390">
    <property type="entry name" value="WH_DNA-bd_sf"/>
</dbReference>
<evidence type="ECO:0000256" key="2">
    <source>
        <dbReference type="ARBA" id="ARBA00023125"/>
    </source>
</evidence>
<evidence type="ECO:0000259" key="4">
    <source>
        <dbReference type="PROSITE" id="PS50949"/>
    </source>
</evidence>
<evidence type="ECO:0000313" key="5">
    <source>
        <dbReference type="EMBL" id="RVU92648.1"/>
    </source>
</evidence>
<dbReference type="InterPro" id="IPR011663">
    <property type="entry name" value="UTRA"/>
</dbReference>
<gene>
    <name evidence="5" type="ORF">EK398_19345</name>
</gene>
<dbReference type="PANTHER" id="PTHR44846">
    <property type="entry name" value="MANNOSYL-D-GLYCERATE TRANSPORT/METABOLISM SYSTEM REPRESSOR MNGR-RELATED"/>
    <property type="match status" value="1"/>
</dbReference>
<evidence type="ECO:0000313" key="6">
    <source>
        <dbReference type="Proteomes" id="UP000288388"/>
    </source>
</evidence>
<dbReference type="Gene3D" id="3.40.1410.10">
    <property type="entry name" value="Chorismate lyase-like"/>
    <property type="match status" value="1"/>
</dbReference>
<comment type="caution">
    <text evidence="5">The sequence shown here is derived from an EMBL/GenBank/DDBJ whole genome shotgun (WGS) entry which is preliminary data.</text>
</comment>
<evidence type="ECO:0000256" key="3">
    <source>
        <dbReference type="ARBA" id="ARBA00023163"/>
    </source>
</evidence>
<organism evidence="5 6">
    <name type="scientific">Enterococcus avium</name>
    <name type="common">Streptococcus avium</name>
    <dbReference type="NCBI Taxonomy" id="33945"/>
    <lineage>
        <taxon>Bacteria</taxon>
        <taxon>Bacillati</taxon>
        <taxon>Bacillota</taxon>
        <taxon>Bacilli</taxon>
        <taxon>Lactobacillales</taxon>
        <taxon>Enterococcaceae</taxon>
        <taxon>Enterococcus</taxon>
    </lineage>
</organism>
<dbReference type="InterPro" id="IPR028978">
    <property type="entry name" value="Chorismate_lyase_/UTRA_dom_sf"/>
</dbReference>
<sequence length="243" mass="28219">MEAIDKSSPLPLYFQVKEDIEKKIKEEVYIEGEALPSEIALIDQYNVSRTTIRQAVEQLVNDGLLERRRGKGTFVKKREVFSWDVSELRSFNDVAQKKQFSTSTEVLSIEIVESDEIVRRIFKDKYTHFYHLERLRFVENQPSEIVTTYVPTSIASNLDKFDFSKISLFDILRETYHIDISYAEKKFTAINCSSEDAKVLNIRKNDALQLVETVTFDSSDNPIEYSIARDKGLISTFKVTFKK</sequence>
<feature type="domain" description="HTH gntR-type" evidence="4">
    <location>
        <begin position="10"/>
        <end position="78"/>
    </location>
</feature>
<dbReference type="InterPro" id="IPR050679">
    <property type="entry name" value="Bact_HTH_transcr_reg"/>
</dbReference>
<dbReference type="RefSeq" id="WP_102873236.1">
    <property type="nucleotide sequence ID" value="NZ_JARPWO010000018.1"/>
</dbReference>
<dbReference type="AlphaFoldDB" id="A0A2N8PU29"/>
<reference evidence="5 6" key="1">
    <citation type="submission" date="2018-12" db="EMBL/GenBank/DDBJ databases">
        <title>A novel vanA-carrying plasmid in a clinical isolate of Enterococcus avium.</title>
        <authorList>
            <person name="Bernasconi O.J."/>
            <person name="Luzzaro F."/>
            <person name="Endimiani A."/>
        </authorList>
    </citation>
    <scope>NUCLEOTIDE SEQUENCE [LARGE SCALE GENOMIC DNA]</scope>
    <source>
        <strain evidence="5 6">LC0559/18</strain>
    </source>
</reference>
<dbReference type="CDD" id="cd07377">
    <property type="entry name" value="WHTH_GntR"/>
    <property type="match status" value="1"/>
</dbReference>
<dbReference type="Gene3D" id="1.10.10.10">
    <property type="entry name" value="Winged helix-like DNA-binding domain superfamily/Winged helix DNA-binding domain"/>
    <property type="match status" value="1"/>
</dbReference>
<dbReference type="InterPro" id="IPR000524">
    <property type="entry name" value="Tscrpt_reg_HTH_GntR"/>
</dbReference>
<keyword evidence="3" id="KW-0804">Transcription</keyword>
<dbReference type="FunFam" id="1.10.10.10:FF:000079">
    <property type="entry name" value="GntR family transcriptional regulator"/>
    <property type="match status" value="1"/>
</dbReference>
<dbReference type="GO" id="GO:0003700">
    <property type="term" value="F:DNA-binding transcription factor activity"/>
    <property type="evidence" value="ECO:0007669"/>
    <property type="project" value="InterPro"/>
</dbReference>
<dbReference type="Pfam" id="PF07702">
    <property type="entry name" value="UTRA"/>
    <property type="match status" value="1"/>
</dbReference>